<accession>A0A060DT93</accession>
<evidence type="ECO:0000313" key="3">
    <source>
        <dbReference type="Proteomes" id="UP000027186"/>
    </source>
</evidence>
<reference evidence="2 3" key="1">
    <citation type="journal article" date="2014" name="Genome Announc.">
        <title>Complete Genome Sequence of the Model Rhizosphere Strain Azospirillum brasilense Az39, Successfully Applied in Agriculture.</title>
        <authorList>
            <person name="Rivera D."/>
            <person name="Revale S."/>
            <person name="Molina R."/>
            <person name="Gualpa J."/>
            <person name="Puente M."/>
            <person name="Maroniche G."/>
            <person name="Paris G."/>
            <person name="Baker D."/>
            <person name="Clavijo B."/>
            <person name="McLay K."/>
            <person name="Spaepen S."/>
            <person name="Perticari A."/>
            <person name="Vazquez M."/>
            <person name="Wisniewski-Dye F."/>
            <person name="Watkins C."/>
            <person name="Martinez-Abarca F."/>
            <person name="Vanderleyden J."/>
            <person name="Cassan F."/>
        </authorList>
    </citation>
    <scope>NUCLEOTIDE SEQUENCE [LARGE SCALE GENOMIC DNA]</scope>
    <source>
        <strain evidence="2 3">Az39</strain>
        <plasmid evidence="2">AbAZ39_p3</plasmid>
    </source>
</reference>
<dbReference type="Proteomes" id="UP000027186">
    <property type="component" value="Plasmid AbAZ39_p3"/>
</dbReference>
<dbReference type="RefSeq" id="WP_040137810.1">
    <property type="nucleotide sequence ID" value="NZ_CP007796.1"/>
</dbReference>
<evidence type="ECO:0000313" key="2">
    <source>
        <dbReference type="EMBL" id="AIB15895.1"/>
    </source>
</evidence>
<dbReference type="AlphaFoldDB" id="A0A060DT93"/>
<dbReference type="PANTHER" id="PTHR43841">
    <property type="entry name" value="3-HYDROXYACYL-THIOESTER DEHYDRATASE HTDX-RELATED"/>
    <property type="match status" value="1"/>
</dbReference>
<proteinExistence type="predicted"/>
<keyword evidence="2" id="KW-0614">Plasmid</keyword>
<organism evidence="2 3">
    <name type="scientific">Azospirillum argentinense</name>
    <dbReference type="NCBI Taxonomy" id="2970906"/>
    <lineage>
        <taxon>Bacteria</taxon>
        <taxon>Pseudomonadati</taxon>
        <taxon>Pseudomonadota</taxon>
        <taxon>Alphaproteobacteria</taxon>
        <taxon>Rhodospirillales</taxon>
        <taxon>Azospirillaceae</taxon>
        <taxon>Azospirillum</taxon>
    </lineage>
</organism>
<gene>
    <name evidence="2" type="ORF">ABAZ39_28990</name>
</gene>
<dbReference type="CDD" id="cd03441">
    <property type="entry name" value="R_hydratase_like"/>
    <property type="match status" value="1"/>
</dbReference>
<name>A0A060DT93_9PROT</name>
<dbReference type="EMBL" id="CP007796">
    <property type="protein sequence ID" value="AIB15895.1"/>
    <property type="molecule type" value="Genomic_DNA"/>
</dbReference>
<protein>
    <submittedName>
        <fullName evidence="2">Acyl dehydratase</fullName>
    </submittedName>
</protein>
<dbReference type="InterPro" id="IPR002539">
    <property type="entry name" value="MaoC-like_dom"/>
</dbReference>
<dbReference type="Pfam" id="PF01575">
    <property type="entry name" value="MaoC_dehydratas"/>
    <property type="match status" value="1"/>
</dbReference>
<feature type="domain" description="MaoC-like" evidence="1">
    <location>
        <begin position="12"/>
        <end position="100"/>
    </location>
</feature>
<dbReference type="SUPFAM" id="SSF54637">
    <property type="entry name" value="Thioesterase/thiol ester dehydrase-isomerase"/>
    <property type="match status" value="1"/>
</dbReference>
<dbReference type="PANTHER" id="PTHR43841:SF3">
    <property type="entry name" value="(3R)-HYDROXYACYL-ACP DEHYDRATASE SUBUNIT HADB"/>
    <property type="match status" value="1"/>
</dbReference>
<sequence>MADGTTTIDRLTPVTKRIDRAAIRLYAELTDDFNPIHVDPDFAATTPMKGIIAHGLLSVNLLWQSVRRSLGEAAVSGATLDIRFLRPVREDDVVTAGGQRRADGDGYDVWIDNQHGETVIAGRILHGAGRVAS</sequence>
<dbReference type="Gene3D" id="3.10.129.10">
    <property type="entry name" value="Hotdog Thioesterase"/>
    <property type="match status" value="1"/>
</dbReference>
<dbReference type="InterPro" id="IPR029069">
    <property type="entry name" value="HotDog_dom_sf"/>
</dbReference>
<dbReference type="KEGG" id="abq:ABAZ39_28990"/>
<evidence type="ECO:0000259" key="1">
    <source>
        <dbReference type="Pfam" id="PF01575"/>
    </source>
</evidence>
<geneLocation type="plasmid" evidence="2 3">
    <name>AbAZ39_p3</name>
</geneLocation>